<evidence type="ECO:0000313" key="12">
    <source>
        <dbReference type="EMBL" id="KAK6195189.1"/>
    </source>
</evidence>
<comment type="pathway">
    <text evidence="2">Protein modification; protein glycosylation.</text>
</comment>
<evidence type="ECO:0000256" key="1">
    <source>
        <dbReference type="ARBA" id="ARBA00004606"/>
    </source>
</evidence>
<evidence type="ECO:0000256" key="2">
    <source>
        <dbReference type="ARBA" id="ARBA00004922"/>
    </source>
</evidence>
<dbReference type="GO" id="GO:0008375">
    <property type="term" value="F:acetylglucosaminyltransferase activity"/>
    <property type="evidence" value="ECO:0007669"/>
    <property type="project" value="TreeGrafter"/>
</dbReference>
<reference evidence="12 13" key="1">
    <citation type="submission" date="2024-01" db="EMBL/GenBank/DDBJ databases">
        <title>The genome of the rayed Mediterranean limpet Patella caerulea (Linnaeus, 1758).</title>
        <authorList>
            <person name="Anh-Thu Weber A."/>
            <person name="Halstead-Nussloch G."/>
        </authorList>
    </citation>
    <scope>NUCLEOTIDE SEQUENCE [LARGE SCALE GENOMIC DNA]</scope>
    <source>
        <strain evidence="12">AATW-2023a</strain>
        <tissue evidence="12">Whole specimen</tissue>
    </source>
</reference>
<keyword evidence="8" id="KW-0472">Membrane</keyword>
<keyword evidence="11" id="KW-0732">Signal</keyword>
<evidence type="ECO:0000256" key="7">
    <source>
        <dbReference type="ARBA" id="ARBA00022989"/>
    </source>
</evidence>
<proteinExistence type="inferred from homology"/>
<evidence type="ECO:0000256" key="4">
    <source>
        <dbReference type="ARBA" id="ARBA00022679"/>
    </source>
</evidence>
<keyword evidence="4" id="KW-0808">Transferase</keyword>
<keyword evidence="6" id="KW-0735">Signal-anchor</keyword>
<dbReference type="Pfam" id="PF02485">
    <property type="entry name" value="Branch"/>
    <property type="match status" value="1"/>
</dbReference>
<evidence type="ECO:0000256" key="9">
    <source>
        <dbReference type="ARBA" id="ARBA00023180"/>
    </source>
</evidence>
<evidence type="ECO:0000256" key="11">
    <source>
        <dbReference type="SAM" id="SignalP"/>
    </source>
</evidence>
<gene>
    <name evidence="12" type="ORF">SNE40_000666</name>
</gene>
<dbReference type="GO" id="GO:0016020">
    <property type="term" value="C:membrane"/>
    <property type="evidence" value="ECO:0007669"/>
    <property type="project" value="UniProtKB-SubCell"/>
</dbReference>
<keyword evidence="7" id="KW-1133">Transmembrane helix</keyword>
<evidence type="ECO:0000256" key="6">
    <source>
        <dbReference type="ARBA" id="ARBA00022968"/>
    </source>
</evidence>
<evidence type="ECO:0008006" key="14">
    <source>
        <dbReference type="Google" id="ProtNLM"/>
    </source>
</evidence>
<dbReference type="PANTHER" id="PTHR19297">
    <property type="entry name" value="GLYCOSYLTRANSFERASE 14 FAMILY MEMBER"/>
    <property type="match status" value="1"/>
</dbReference>
<protein>
    <recommendedName>
        <fullName evidence="14">Beta-1,3-galactosyl-O-glycosyl-glycoprotein beta-1,6-N-acetylglucosaminyltransferase</fullName>
    </recommendedName>
</protein>
<organism evidence="12 13">
    <name type="scientific">Patella caerulea</name>
    <name type="common">Rayed Mediterranean limpet</name>
    <dbReference type="NCBI Taxonomy" id="87958"/>
    <lineage>
        <taxon>Eukaryota</taxon>
        <taxon>Metazoa</taxon>
        <taxon>Spiralia</taxon>
        <taxon>Lophotrochozoa</taxon>
        <taxon>Mollusca</taxon>
        <taxon>Gastropoda</taxon>
        <taxon>Patellogastropoda</taxon>
        <taxon>Patelloidea</taxon>
        <taxon>Patellidae</taxon>
        <taxon>Patella</taxon>
    </lineage>
</organism>
<dbReference type="PANTHER" id="PTHR19297:SF191">
    <property type="entry name" value="PROTEIN XYLOSYLTRANSFERASE"/>
    <property type="match status" value="1"/>
</dbReference>
<feature type="signal peptide" evidence="11">
    <location>
        <begin position="1"/>
        <end position="30"/>
    </location>
</feature>
<keyword evidence="9" id="KW-0325">Glycoprotein</keyword>
<keyword evidence="3" id="KW-0328">Glycosyltransferase</keyword>
<sequence>MGRHLTCPLRRSQLSYVVLFLLPVLFLGISQRFSERDHQITGSINPHEKPFMSIRDARSEENNQHDQKLRVPIRNTWDEEGNCWFSTLAEKQINCKRLFVNDIPYISQTASNKVSASVKTCSLDFLSSNCSRLKEVHGYTKWPITQEEKDFPIAFAIKMHKAVGQTEQMLRTIWRPQNVYCIHVDKKAKPGIFETVKNIGSCFDNVYVLEERLDVMYTSIDMMQTDLMCMKKLLEVNSEWKYYINFAGQEYILKTNLEIVKILKILKGANDIESYPYSPTEYIRFQYVHKRSPEKGILLKTETLKSPIPSRFSVEARTLRKGSMYGSFTRGFVDFVLNSEIAKELISWAADMYAPEELIWPSLSSLPEAPGNVLQDSYKYIKQVNHNFISKAVTWKWTRAHRCVGQYVRSVCIYGIHELSWLLIQPNIAANKFDEEVDQVVIDCLEESLYNRTFSQNLDNFNWYFYYHVPHVDGRD</sequence>
<comment type="subcellular location">
    <subcellularLocation>
        <location evidence="1">Membrane</location>
        <topology evidence="1">Single-pass type II membrane protein</topology>
    </subcellularLocation>
</comment>
<keyword evidence="5" id="KW-0812">Transmembrane</keyword>
<evidence type="ECO:0000256" key="8">
    <source>
        <dbReference type="ARBA" id="ARBA00023136"/>
    </source>
</evidence>
<dbReference type="EMBL" id="JAZGQO010000001">
    <property type="protein sequence ID" value="KAK6195189.1"/>
    <property type="molecule type" value="Genomic_DNA"/>
</dbReference>
<feature type="chain" id="PRO_5042907092" description="Beta-1,3-galactosyl-O-glycosyl-glycoprotein beta-1,6-N-acetylglucosaminyltransferase" evidence="11">
    <location>
        <begin position="31"/>
        <end position="476"/>
    </location>
</feature>
<evidence type="ECO:0000313" key="13">
    <source>
        <dbReference type="Proteomes" id="UP001347796"/>
    </source>
</evidence>
<dbReference type="AlphaFoldDB" id="A0AAN8KAZ4"/>
<comment type="caution">
    <text evidence="12">The sequence shown here is derived from an EMBL/GenBank/DDBJ whole genome shotgun (WGS) entry which is preliminary data.</text>
</comment>
<evidence type="ECO:0000256" key="5">
    <source>
        <dbReference type="ARBA" id="ARBA00022692"/>
    </source>
</evidence>
<evidence type="ECO:0000256" key="10">
    <source>
        <dbReference type="ARBA" id="ARBA00038150"/>
    </source>
</evidence>
<name>A0AAN8KAZ4_PATCE</name>
<dbReference type="InterPro" id="IPR003406">
    <property type="entry name" value="Glyco_trans_14"/>
</dbReference>
<accession>A0AAN8KAZ4</accession>
<dbReference type="Proteomes" id="UP001347796">
    <property type="component" value="Unassembled WGS sequence"/>
</dbReference>
<evidence type="ECO:0000256" key="3">
    <source>
        <dbReference type="ARBA" id="ARBA00022676"/>
    </source>
</evidence>
<comment type="similarity">
    <text evidence="10">Belongs to the glycosyltransferase 14 family.</text>
</comment>
<keyword evidence="13" id="KW-1185">Reference proteome</keyword>